<dbReference type="Proteomes" id="UP000287651">
    <property type="component" value="Unassembled WGS sequence"/>
</dbReference>
<feature type="compositionally biased region" description="Polar residues" evidence="1">
    <location>
        <begin position="129"/>
        <end position="140"/>
    </location>
</feature>
<feature type="compositionally biased region" description="Polar residues" evidence="1">
    <location>
        <begin position="1"/>
        <end position="10"/>
    </location>
</feature>
<protein>
    <submittedName>
        <fullName evidence="2">Uncharacterized protein</fullName>
    </submittedName>
</protein>
<dbReference type="AlphaFoldDB" id="A0A427B8J3"/>
<feature type="region of interest" description="Disordered" evidence="1">
    <location>
        <begin position="71"/>
        <end position="146"/>
    </location>
</feature>
<gene>
    <name evidence="2" type="ORF">B296_00006206</name>
</gene>
<evidence type="ECO:0000313" key="2">
    <source>
        <dbReference type="EMBL" id="RRT84763.1"/>
    </source>
</evidence>
<accession>A0A427B8J3</accession>
<feature type="region of interest" description="Disordered" evidence="1">
    <location>
        <begin position="1"/>
        <end position="22"/>
    </location>
</feature>
<reference evidence="2 3" key="1">
    <citation type="journal article" date="2014" name="Agronomy (Basel)">
        <title>A Draft Genome Sequence for Ensete ventricosum, the Drought-Tolerant Tree Against Hunger.</title>
        <authorList>
            <person name="Harrison J."/>
            <person name="Moore K.A."/>
            <person name="Paszkiewicz K."/>
            <person name="Jones T."/>
            <person name="Grant M."/>
            <person name="Ambacheew D."/>
            <person name="Muzemil S."/>
            <person name="Studholme D.J."/>
        </authorList>
    </citation>
    <scope>NUCLEOTIDE SEQUENCE [LARGE SCALE GENOMIC DNA]</scope>
</reference>
<organism evidence="2 3">
    <name type="scientific">Ensete ventricosum</name>
    <name type="common">Abyssinian banana</name>
    <name type="synonym">Musa ensete</name>
    <dbReference type="NCBI Taxonomy" id="4639"/>
    <lineage>
        <taxon>Eukaryota</taxon>
        <taxon>Viridiplantae</taxon>
        <taxon>Streptophyta</taxon>
        <taxon>Embryophyta</taxon>
        <taxon>Tracheophyta</taxon>
        <taxon>Spermatophyta</taxon>
        <taxon>Magnoliopsida</taxon>
        <taxon>Liliopsida</taxon>
        <taxon>Zingiberales</taxon>
        <taxon>Musaceae</taxon>
        <taxon>Ensete</taxon>
    </lineage>
</organism>
<name>A0A427B8J3_ENSVE</name>
<dbReference type="EMBL" id="AMZH03000236">
    <property type="protein sequence ID" value="RRT84763.1"/>
    <property type="molecule type" value="Genomic_DNA"/>
</dbReference>
<sequence length="146" mass="15581">MSQDRLSNLFPNRVTEEAVPPTPTAVTMPQIIVVPSAPHLGLADGGQSYPDSRQILEVAYRSRTHPFRSRYAPSCYRGGLPRASPSSTCLDEDDTGYHPPYSSARLDDGSPPIGAPATLDQPRGVLGTLSASPTWPNGTKPSRGPV</sequence>
<proteinExistence type="predicted"/>
<evidence type="ECO:0000256" key="1">
    <source>
        <dbReference type="SAM" id="MobiDB-lite"/>
    </source>
</evidence>
<comment type="caution">
    <text evidence="2">The sequence shown here is derived from an EMBL/GenBank/DDBJ whole genome shotgun (WGS) entry which is preliminary data.</text>
</comment>
<evidence type="ECO:0000313" key="3">
    <source>
        <dbReference type="Proteomes" id="UP000287651"/>
    </source>
</evidence>